<evidence type="ECO:0000313" key="2">
    <source>
        <dbReference type="EMBL" id="AJK68982.1"/>
    </source>
</evidence>
<dbReference type="AlphaFoldDB" id="A0A0B6TG81"/>
<sequence length="191" mass="20413">MHLEPEFLSPTTLIDADHPDIIALAAALAGDTPAETVRAIFVHVRDRITHPADTGGTLLAASASETLKAREGVCYAQAHLLVALYRAAGIPAALRYQQVETATGGLVLHGVAIVWAPDISETGGFLLVDPRYPENHPRHSGDFWRTRALQPPFERNLPMIHTDVAPGVAKALRQAADAQELLRTGLPGAVS</sequence>
<dbReference type="InterPro" id="IPR038765">
    <property type="entry name" value="Papain-like_cys_pep_sf"/>
</dbReference>
<feature type="domain" description="Transglutaminase-like" evidence="1">
    <location>
        <begin position="26"/>
        <end position="130"/>
    </location>
</feature>
<dbReference type="SUPFAM" id="SSF54001">
    <property type="entry name" value="Cysteine proteinases"/>
    <property type="match status" value="1"/>
</dbReference>
<dbReference type="HOGENOM" id="CLU_107900_0_0_11"/>
<evidence type="ECO:0000259" key="1">
    <source>
        <dbReference type="Pfam" id="PF01841"/>
    </source>
</evidence>
<dbReference type="Gene3D" id="3.10.620.30">
    <property type="match status" value="1"/>
</dbReference>
<reference evidence="2 3" key="1">
    <citation type="submission" date="2014-05" db="EMBL/GenBank/DDBJ databases">
        <title>Complete genome sequence of Corynebacterium marinum DSM 44953.</title>
        <authorList>
            <person name="Schaffert L."/>
            <person name="Albersmeier A."/>
            <person name="Kalinowski J."/>
            <person name="Ruckert C."/>
        </authorList>
    </citation>
    <scope>NUCLEOTIDE SEQUENCE [LARGE SCALE GENOMIC DNA]</scope>
    <source>
        <strain evidence="2 3">DSM 44953</strain>
    </source>
</reference>
<evidence type="ECO:0000313" key="3">
    <source>
        <dbReference type="Proteomes" id="UP000031928"/>
    </source>
</evidence>
<dbReference type="STRING" id="1224162.B840_06885"/>
<accession>A0A0B6TG81</accession>
<dbReference type="EMBL" id="CP007790">
    <property type="protein sequence ID" value="AJK68982.1"/>
    <property type="molecule type" value="Genomic_DNA"/>
</dbReference>
<dbReference type="KEGG" id="cmq:B840_06885"/>
<protein>
    <recommendedName>
        <fullName evidence="1">Transglutaminase-like domain-containing protein</fullName>
    </recommendedName>
</protein>
<dbReference type="PANTHER" id="PTHR33490">
    <property type="entry name" value="BLR5614 PROTEIN-RELATED"/>
    <property type="match status" value="1"/>
</dbReference>
<dbReference type="InterPro" id="IPR002931">
    <property type="entry name" value="Transglutaminase-like"/>
</dbReference>
<organism evidence="2 3">
    <name type="scientific">Corynebacterium marinum DSM 44953</name>
    <dbReference type="NCBI Taxonomy" id="1224162"/>
    <lineage>
        <taxon>Bacteria</taxon>
        <taxon>Bacillati</taxon>
        <taxon>Actinomycetota</taxon>
        <taxon>Actinomycetes</taxon>
        <taxon>Mycobacteriales</taxon>
        <taxon>Corynebacteriaceae</taxon>
        <taxon>Corynebacterium</taxon>
    </lineage>
</organism>
<keyword evidence="3" id="KW-1185">Reference proteome</keyword>
<proteinExistence type="predicted"/>
<dbReference type="Proteomes" id="UP000031928">
    <property type="component" value="Chromosome"/>
</dbReference>
<dbReference type="RefSeq" id="WP_052491116.1">
    <property type="nucleotide sequence ID" value="NZ_CP007790.1"/>
</dbReference>
<dbReference type="PANTHER" id="PTHR33490:SF3">
    <property type="entry name" value="CONSERVED INTEGRAL MEMBRANE PROTEIN"/>
    <property type="match status" value="1"/>
</dbReference>
<name>A0A0B6TG81_9CORY</name>
<dbReference type="OrthoDB" id="5296450at2"/>
<gene>
    <name evidence="2" type="ORF">B840_06885</name>
</gene>
<dbReference type="Pfam" id="PF01841">
    <property type="entry name" value="Transglut_core"/>
    <property type="match status" value="1"/>
</dbReference>